<name>A0AAN7DSD0_9FUNG</name>
<organism evidence="3 4">
    <name type="scientific">Mucor velutinosus</name>
    <dbReference type="NCBI Taxonomy" id="708070"/>
    <lineage>
        <taxon>Eukaryota</taxon>
        <taxon>Fungi</taxon>
        <taxon>Fungi incertae sedis</taxon>
        <taxon>Mucoromycota</taxon>
        <taxon>Mucoromycotina</taxon>
        <taxon>Mucoromycetes</taxon>
        <taxon>Mucorales</taxon>
        <taxon>Mucorineae</taxon>
        <taxon>Mucoraceae</taxon>
        <taxon>Mucor</taxon>
    </lineage>
</organism>
<evidence type="ECO:0000256" key="2">
    <source>
        <dbReference type="SAM" id="MobiDB-lite"/>
    </source>
</evidence>
<dbReference type="RefSeq" id="XP_064688136.1">
    <property type="nucleotide sequence ID" value="XM_064831268.1"/>
</dbReference>
<keyword evidence="1" id="KW-0175">Coiled coil</keyword>
<dbReference type="PANTHER" id="PTHR19321">
    <property type="entry name" value="PROTEIN REGULATOR OF CYTOKINESIS 1 PRC1-RELATED"/>
    <property type="match status" value="1"/>
</dbReference>
<dbReference type="GO" id="GO:0016787">
    <property type="term" value="F:hydrolase activity"/>
    <property type="evidence" value="ECO:0007669"/>
    <property type="project" value="UniProtKB-KW"/>
</dbReference>
<dbReference type="GeneID" id="89955771"/>
<keyword evidence="3" id="KW-0378">Hydrolase</keyword>
<dbReference type="PANTHER" id="PTHR19321:SF41">
    <property type="entry name" value="FASCETTO-RELATED"/>
    <property type="match status" value="1"/>
</dbReference>
<keyword evidence="3" id="KW-0067">ATP-binding</keyword>
<keyword evidence="4" id="KW-1185">Reference proteome</keyword>
<evidence type="ECO:0000256" key="1">
    <source>
        <dbReference type="SAM" id="Coils"/>
    </source>
</evidence>
<evidence type="ECO:0000313" key="3">
    <source>
        <dbReference type="EMBL" id="KAK4521470.1"/>
    </source>
</evidence>
<dbReference type="GO" id="GO:0051256">
    <property type="term" value="P:mitotic spindle midzone assembly"/>
    <property type="evidence" value="ECO:0007669"/>
    <property type="project" value="TreeGrafter"/>
</dbReference>
<dbReference type="Proteomes" id="UP001304243">
    <property type="component" value="Unassembled WGS sequence"/>
</dbReference>
<dbReference type="Gene3D" id="1.20.58.1520">
    <property type="match status" value="1"/>
</dbReference>
<feature type="region of interest" description="Disordered" evidence="2">
    <location>
        <begin position="497"/>
        <end position="519"/>
    </location>
</feature>
<feature type="coiled-coil region" evidence="1">
    <location>
        <begin position="26"/>
        <end position="53"/>
    </location>
</feature>
<gene>
    <name evidence="3" type="primary">DBP5</name>
    <name evidence="3" type="ORF">ATC70_012085</name>
</gene>
<dbReference type="EMBL" id="JASEJX010000004">
    <property type="protein sequence ID" value="KAK4521470.1"/>
    <property type="molecule type" value="Genomic_DNA"/>
</dbReference>
<keyword evidence="3" id="KW-0347">Helicase</keyword>
<keyword evidence="3" id="KW-0547">Nucleotide-binding</keyword>
<accession>A0AAN7DSD0</accession>
<dbReference type="GO" id="GO:0005737">
    <property type="term" value="C:cytoplasm"/>
    <property type="evidence" value="ECO:0007669"/>
    <property type="project" value="TreeGrafter"/>
</dbReference>
<proteinExistence type="predicted"/>
<feature type="region of interest" description="Disordered" evidence="2">
    <location>
        <begin position="562"/>
        <end position="586"/>
    </location>
</feature>
<dbReference type="GO" id="GO:0008017">
    <property type="term" value="F:microtubule binding"/>
    <property type="evidence" value="ECO:0007669"/>
    <property type="project" value="InterPro"/>
</dbReference>
<dbReference type="Pfam" id="PF03999">
    <property type="entry name" value="MAP65_ASE1"/>
    <property type="match status" value="1"/>
</dbReference>
<sequence>MDILYSHLSTLFSLWSSVELDACSINNKLHNVIQELEKLVRTEKREKMLLAANIEDAMTNIDSASQLLGVSLESMLYSSINHDRINISPEILSIYNDLNPTFPKQKTLTELDSRLTHEISTRQNYVNEWLTSIQDLCTLLQIPYRFKSIEEYLENDLSWATVQSISCEIRDLREIETYRIQQLNSSARTIHYYWHMLNHQPTQNDDGNDAIETCLSALYQNFPLDIDLSMMKEQYESVSFDYYHHPSNQLQLTTSTLNVLLQKQHTLQTLYEDRIRVYNHSTTRIKAVWEEFNIPILERPVLPLRLSDQDMIQLQEIVNSIDPLVKSVFDKYIQQFKDQLIPLWDACLLSEIERTEFVTSLYEKNTKLEIKSQVDHHMTYLTSIHIEGQALKALMKERKDLIQKMIDFEKTASDPKRLFQASFQLLEEEKWRNNCLPRLLYLDRQLIKALNEFEKLAGKPVMIGERRYLDTLLDEIADREANQTFFGFLNSDPVHTPKRVKSRPVSVGSLGSVMQPKKPHQLKTRAVSAIMTSVVNNSTQGLPKKIKPSQSMPLKKKLVVKSPIPTGDQQPKKDDQPTPSHQGEIYSSSAYINSNITLTKAFRQKGQMASLIPIPASRALTTTKSV</sequence>
<dbReference type="GO" id="GO:1990023">
    <property type="term" value="C:mitotic spindle midzone"/>
    <property type="evidence" value="ECO:0007669"/>
    <property type="project" value="TreeGrafter"/>
</dbReference>
<reference evidence="3 4" key="1">
    <citation type="submission" date="2022-11" db="EMBL/GenBank/DDBJ databases">
        <title>Mucor velutinosus strain NIH1002 WGS.</title>
        <authorList>
            <person name="Subramanian P."/>
            <person name="Mullikin J.C."/>
            <person name="Segre J.A."/>
            <person name="Zelazny A.M."/>
        </authorList>
    </citation>
    <scope>NUCLEOTIDE SEQUENCE [LARGE SCALE GENOMIC DNA]</scope>
    <source>
        <strain evidence="3 4">NIH1002</strain>
    </source>
</reference>
<dbReference type="InterPro" id="IPR007145">
    <property type="entry name" value="MAP65_Ase1_PRC1"/>
</dbReference>
<evidence type="ECO:0000313" key="4">
    <source>
        <dbReference type="Proteomes" id="UP001304243"/>
    </source>
</evidence>
<comment type="caution">
    <text evidence="3">The sequence shown here is derived from an EMBL/GenBank/DDBJ whole genome shotgun (WGS) entry which is preliminary data.</text>
</comment>
<dbReference type="GO" id="GO:0003724">
    <property type="term" value="F:RNA helicase activity"/>
    <property type="evidence" value="ECO:0007669"/>
    <property type="project" value="UniProtKB-EC"/>
</dbReference>
<protein>
    <submittedName>
        <fullName evidence="3">RNA helicase required for poly(A+) mRNA export</fullName>
        <ecNumber evidence="3">3.6.4.13</ecNumber>
    </submittedName>
</protein>
<dbReference type="AlphaFoldDB" id="A0AAN7DSD0"/>
<dbReference type="EC" id="3.6.4.13" evidence="3"/>